<sequence>MSSNTPTVAINEIEKDDPYALGIDNENRCYNVFDLNIKCSTDALKTFHRCSDAILERDPELYNIWIDDHRFYSHAIVEVIENELSSLHHKCLFSNLKPLQGFRWLEGLLLVIGSYFKYLNELNDSDRLDALLNLFYAAWITFFIHNRYAILNLSCPLPPPDANNNNNECIIVDNQEKKVPNASNVQKTEEQIARHLDKHLPNFDRILYEVIELGHQLSSKRLPNLEKFEEFYQLWKNPSAYKRKSSGDFSLIIERITGDIDVTLNSEETNYSPTKSINWKMVFYDEFIRYADRFYVTKKISSSKRRTIGGEQFSINKWSSNKINYFQTKNIFKRNSNSDYEKQIEQLYQ</sequence>
<dbReference type="EMBL" id="CAJNOG010000307">
    <property type="protein sequence ID" value="CAF1162421.1"/>
    <property type="molecule type" value="Genomic_DNA"/>
</dbReference>
<evidence type="ECO:0000313" key="3">
    <source>
        <dbReference type="Proteomes" id="UP000663845"/>
    </source>
</evidence>
<organism evidence="1 3">
    <name type="scientific">Adineta steineri</name>
    <dbReference type="NCBI Taxonomy" id="433720"/>
    <lineage>
        <taxon>Eukaryota</taxon>
        <taxon>Metazoa</taxon>
        <taxon>Spiralia</taxon>
        <taxon>Gnathifera</taxon>
        <taxon>Rotifera</taxon>
        <taxon>Eurotatoria</taxon>
        <taxon>Bdelloidea</taxon>
        <taxon>Adinetida</taxon>
        <taxon>Adinetidae</taxon>
        <taxon>Adineta</taxon>
    </lineage>
</organism>
<comment type="caution">
    <text evidence="1">The sequence shown here is derived from an EMBL/GenBank/DDBJ whole genome shotgun (WGS) entry which is preliminary data.</text>
</comment>
<gene>
    <name evidence="1" type="ORF">JYZ213_LOCUS24728</name>
    <name evidence="2" type="ORF">OXD698_LOCUS12516</name>
</gene>
<dbReference type="EMBL" id="CAJOAZ010000732">
    <property type="protein sequence ID" value="CAF3704497.1"/>
    <property type="molecule type" value="Genomic_DNA"/>
</dbReference>
<dbReference type="Proteomes" id="UP000663844">
    <property type="component" value="Unassembled WGS sequence"/>
</dbReference>
<accession>A0A814TK31</accession>
<evidence type="ECO:0000313" key="2">
    <source>
        <dbReference type="EMBL" id="CAF3704497.1"/>
    </source>
</evidence>
<evidence type="ECO:0000313" key="1">
    <source>
        <dbReference type="EMBL" id="CAF1162421.1"/>
    </source>
</evidence>
<reference evidence="1" key="1">
    <citation type="submission" date="2021-02" db="EMBL/GenBank/DDBJ databases">
        <authorList>
            <person name="Nowell W R."/>
        </authorList>
    </citation>
    <scope>NUCLEOTIDE SEQUENCE</scope>
</reference>
<dbReference type="Proteomes" id="UP000663845">
    <property type="component" value="Unassembled WGS sequence"/>
</dbReference>
<protein>
    <submittedName>
        <fullName evidence="1">Uncharacterized protein</fullName>
    </submittedName>
</protein>
<dbReference type="AlphaFoldDB" id="A0A814TK31"/>
<proteinExistence type="predicted"/>
<name>A0A814TK31_9BILA</name>